<feature type="domain" description="GIL1/IRKI C-terminal" evidence="3">
    <location>
        <begin position="369"/>
        <end position="428"/>
    </location>
</feature>
<keyword evidence="1" id="KW-0175">Coiled coil</keyword>
<dbReference type="InterPro" id="IPR042316">
    <property type="entry name" value="IRKI-like"/>
</dbReference>
<feature type="coiled-coil region" evidence="1">
    <location>
        <begin position="154"/>
        <end position="188"/>
    </location>
</feature>
<gene>
    <name evidence="4" type="ORF">HPP92_026142</name>
</gene>
<feature type="region of interest" description="Disordered" evidence="2">
    <location>
        <begin position="77"/>
        <end position="102"/>
    </location>
</feature>
<dbReference type="AlphaFoldDB" id="A0A835PEL2"/>
<proteinExistence type="predicted"/>
<comment type="caution">
    <text evidence="4">The sequence shown here is derived from an EMBL/GenBank/DDBJ whole genome shotgun (WGS) entry which is preliminary data.</text>
</comment>
<evidence type="ECO:0000256" key="1">
    <source>
        <dbReference type="SAM" id="Coils"/>
    </source>
</evidence>
<name>A0A835PEL2_VANPL</name>
<dbReference type="InterPro" id="IPR056813">
    <property type="entry name" value="GIL1_IRKI_C"/>
</dbReference>
<evidence type="ECO:0000313" key="5">
    <source>
        <dbReference type="Proteomes" id="UP000639772"/>
    </source>
</evidence>
<evidence type="ECO:0000256" key="2">
    <source>
        <dbReference type="SAM" id="MobiDB-lite"/>
    </source>
</evidence>
<dbReference type="OrthoDB" id="785851at2759"/>
<dbReference type="PANTHER" id="PTHR31029:SF4">
    <property type="entry name" value="CYCLIN-DEPENDENT KINASE-LIKE PROTEIN"/>
    <property type="match status" value="1"/>
</dbReference>
<feature type="region of interest" description="Disordered" evidence="2">
    <location>
        <begin position="14"/>
        <end position="59"/>
    </location>
</feature>
<reference evidence="4 5" key="1">
    <citation type="journal article" date="2020" name="Nat. Food">
        <title>A phased Vanilla planifolia genome enables genetic improvement of flavour and production.</title>
        <authorList>
            <person name="Hasing T."/>
            <person name="Tang H."/>
            <person name="Brym M."/>
            <person name="Khazi F."/>
            <person name="Huang T."/>
            <person name="Chambers A.H."/>
        </authorList>
    </citation>
    <scope>NUCLEOTIDE SEQUENCE [LARGE SCALE GENOMIC DNA]</scope>
    <source>
        <tissue evidence="4">Leaf</tissue>
    </source>
</reference>
<organism evidence="4 5">
    <name type="scientific">Vanilla planifolia</name>
    <name type="common">Vanilla</name>
    <dbReference type="NCBI Taxonomy" id="51239"/>
    <lineage>
        <taxon>Eukaryota</taxon>
        <taxon>Viridiplantae</taxon>
        <taxon>Streptophyta</taxon>
        <taxon>Embryophyta</taxon>
        <taxon>Tracheophyta</taxon>
        <taxon>Spermatophyta</taxon>
        <taxon>Magnoliopsida</taxon>
        <taxon>Liliopsida</taxon>
        <taxon>Asparagales</taxon>
        <taxon>Orchidaceae</taxon>
        <taxon>Vanilloideae</taxon>
        <taxon>Vanilleae</taxon>
        <taxon>Vanilla</taxon>
    </lineage>
</organism>
<sequence length="446" mass="49011">MDMRSSIVEVLQRYDGVIQEDEREEGFDDEPDPNIASAPPYRHEPTPLHPAAKPASCPSRGADGILQNLSVSCNKCRPSSRGKISVVPVESNGSKRPSDDHRSIVSSGLFRSIFGTIALKSPLHASSAKGQSSKEWKIMAAELSRKLLVAVRKRDEALLEASRLKNSVSELERKLDMLENYCRDLRVAINRYDTGPVHFVHMEPFVTAVADARVAVRKLSRCLLNQLRAAPRSLHRVASLLLSSGLDRKKPANLLIGMESMLNQVFYSDFERAGYEEGLLADPAARCAASRAAYESVRELGWEEVLSRGTRHYSKGLSRFCDRRMSEVVGILGWGRVWPEELLQAFFVAARGAWAVHQLARSVHPAVPILRVDRGARFDPVYMENSAVDSEAGLDAGKDQPSAALVSLMVAPGFYVQSAGCGLVKCRVIVAFGVNRGSGRNGPEEC</sequence>
<protein>
    <recommendedName>
        <fullName evidence="3">GIL1/IRKI C-terminal domain-containing protein</fullName>
    </recommendedName>
</protein>
<dbReference type="Pfam" id="PF24994">
    <property type="entry name" value="GIL1_IRKI_C"/>
    <property type="match status" value="1"/>
</dbReference>
<dbReference type="Proteomes" id="UP000639772">
    <property type="component" value="Unassembled WGS sequence"/>
</dbReference>
<dbReference type="PANTHER" id="PTHR31029">
    <property type="entry name" value="CYCLIN-DEPENDENT KINASE-LIKE PROTEIN"/>
    <property type="match status" value="1"/>
</dbReference>
<feature type="compositionally biased region" description="Acidic residues" evidence="2">
    <location>
        <begin position="18"/>
        <end position="32"/>
    </location>
</feature>
<evidence type="ECO:0000313" key="4">
    <source>
        <dbReference type="EMBL" id="KAG0451624.1"/>
    </source>
</evidence>
<accession>A0A835PEL2</accession>
<dbReference type="EMBL" id="JADCNM010000053">
    <property type="protein sequence ID" value="KAG0451624.1"/>
    <property type="molecule type" value="Genomic_DNA"/>
</dbReference>
<evidence type="ECO:0000259" key="3">
    <source>
        <dbReference type="Pfam" id="PF24994"/>
    </source>
</evidence>